<keyword evidence="3 8" id="KW-0812">Transmembrane</keyword>
<name>J7SAQ8_HUIN7</name>
<dbReference type="PANTHER" id="PTHR13906">
    <property type="entry name" value="PORCUPINE"/>
    <property type="match status" value="1"/>
</dbReference>
<dbReference type="OMA" id="WHGTRPG"/>
<dbReference type="GO" id="GO:0016020">
    <property type="term" value="C:membrane"/>
    <property type="evidence" value="ECO:0007669"/>
    <property type="project" value="UniProtKB-SubCell"/>
</dbReference>
<feature type="region of interest" description="Disordered" evidence="7">
    <location>
        <begin position="603"/>
        <end position="631"/>
    </location>
</feature>
<feature type="compositionally biased region" description="Basic and acidic residues" evidence="7">
    <location>
        <begin position="621"/>
        <end position="631"/>
    </location>
</feature>
<reference evidence="10" key="2">
    <citation type="submission" date="2012-08" db="EMBL/GenBank/DDBJ databases">
        <title>Genome sequence of Kazachstania naganishii.</title>
        <authorList>
            <person name="Gordon J.L."/>
            <person name="Armisen D."/>
            <person name="Proux-Wera E."/>
            <person name="OhEigeartaigh S.S."/>
            <person name="Byrne K.P."/>
            <person name="Wolfe K.H."/>
        </authorList>
    </citation>
    <scope>NUCLEOTIDE SEQUENCE [LARGE SCALE GENOMIC DNA]</scope>
    <source>
        <strain evidence="10">ATCC MYA-139 / BCRC 22969 / CBS 8797 / CCRC 22969 / KCTC 17520 / NBRC 10181 / NCYC 3082</strain>
    </source>
</reference>
<dbReference type="Proteomes" id="UP000006310">
    <property type="component" value="Chromosome 13"/>
</dbReference>
<feature type="transmembrane region" description="Helical" evidence="8">
    <location>
        <begin position="431"/>
        <end position="449"/>
    </location>
</feature>
<feature type="transmembrane region" description="Helical" evidence="8">
    <location>
        <begin position="238"/>
        <end position="256"/>
    </location>
</feature>
<feature type="transmembrane region" description="Helical" evidence="8">
    <location>
        <begin position="295"/>
        <end position="315"/>
    </location>
</feature>
<dbReference type="GO" id="GO:0003841">
    <property type="term" value="F:1-acylglycerol-3-phosphate O-acyltransferase activity"/>
    <property type="evidence" value="ECO:0007669"/>
    <property type="project" value="EnsemblFungi"/>
</dbReference>
<evidence type="ECO:0000256" key="2">
    <source>
        <dbReference type="ARBA" id="ARBA00022679"/>
    </source>
</evidence>
<dbReference type="GeneID" id="34528734"/>
<keyword evidence="2" id="KW-0808">Transferase</keyword>
<dbReference type="GO" id="GO:0044233">
    <property type="term" value="C:mitochondria-associated endoplasmic reticulum membrane contact site"/>
    <property type="evidence" value="ECO:0007669"/>
    <property type="project" value="EnsemblFungi"/>
</dbReference>
<evidence type="ECO:0000256" key="6">
    <source>
        <dbReference type="ARBA" id="ARBA00023315"/>
    </source>
</evidence>
<feature type="transmembrane region" description="Helical" evidence="8">
    <location>
        <begin position="178"/>
        <end position="197"/>
    </location>
</feature>
<dbReference type="InterPro" id="IPR049941">
    <property type="entry name" value="LPLAT_7/PORCN-like"/>
</dbReference>
<evidence type="ECO:0000256" key="7">
    <source>
        <dbReference type="SAM" id="MobiDB-lite"/>
    </source>
</evidence>
<evidence type="ECO:0000313" key="10">
    <source>
        <dbReference type="Proteomes" id="UP000006310"/>
    </source>
</evidence>
<proteinExistence type="predicted"/>
<evidence type="ECO:0000256" key="5">
    <source>
        <dbReference type="ARBA" id="ARBA00023136"/>
    </source>
</evidence>
<evidence type="ECO:0000256" key="1">
    <source>
        <dbReference type="ARBA" id="ARBA00004141"/>
    </source>
</evidence>
<feature type="transmembrane region" description="Helical" evidence="8">
    <location>
        <begin position="461"/>
        <end position="482"/>
    </location>
</feature>
<comment type="subcellular location">
    <subcellularLocation>
        <location evidence="1">Membrane</location>
        <topology evidence="1">Multi-pass membrane protein</topology>
    </subcellularLocation>
</comment>
<dbReference type="KEGG" id="kng:KNAG_0M01010"/>
<feature type="transmembrane region" description="Helical" evidence="8">
    <location>
        <begin position="22"/>
        <end position="40"/>
    </location>
</feature>
<dbReference type="GO" id="GO:0006646">
    <property type="term" value="P:phosphatidylethanolamine biosynthetic process"/>
    <property type="evidence" value="ECO:0007669"/>
    <property type="project" value="EnsemblFungi"/>
</dbReference>
<dbReference type="eggNOG" id="KOG2704">
    <property type="taxonomic scope" value="Eukaryota"/>
</dbReference>
<sequence>MVYNPVDAGLNWVTDRFGIDAFTLRFALCLLGSYPLNAVLKRLPENRRSLKCYYIIGISMLYLFGVLNLASGFRTLLISAMFTYWSARFYHSSFMPYLNFVFVMGHLSWNHIGAQFFVTQSPRDAANAIDITSAQMVLAMKLTSFAWSVHDGMYLGKADFEQLTEYQKSRAVKRFPSLLQFMAYVFFYPTLLTGPSFDYSDFDSWLNCEMFKDLPESEKTDRRYHPGKKRAIPKNGHLAFWKVTQGIFWIVFRGYLSRFINVDFMLDKVWFMSKSFVYRIHYMFLLGLVARMKYYAAWTIAEGACILCGLGYNGYDAKTKKIKWNRVQNIDIWNVEMAQSTRQCLEAWNMNTNKWLKYYVYLRVTKKGKKPGFRSTLFTFTTSAFWHGVNPGYYLTFGTGALYQTCGKFYRRNFRPMFLKADGKTPTRAKWIYDLLGSYVIKLSFGYLVQPFLVLGFRDSIQAWKSVYFYGHIIVAVSFFLFRGPCAKSVVAWCKSMQPAAVAQSKQSKVESDIAVNAGSLGSVIKEKMEHENRGATPNNAEDKSMTYGIPSINFDELENAKEDWNEFLGEYNTWKERKGFEVEEANLLQAFEDFKTEIKNVAQDNNARRMSFSSYSPKPIESHDNDKKNE</sequence>
<dbReference type="Pfam" id="PF03062">
    <property type="entry name" value="MBOAT"/>
    <property type="match status" value="1"/>
</dbReference>
<feature type="transmembrane region" description="Helical" evidence="8">
    <location>
        <begin position="268"/>
        <end position="289"/>
    </location>
</feature>
<keyword evidence="4 8" id="KW-1133">Transmembrane helix</keyword>
<evidence type="ECO:0000256" key="4">
    <source>
        <dbReference type="ARBA" id="ARBA00022989"/>
    </source>
</evidence>
<dbReference type="OrthoDB" id="286734at2759"/>
<gene>
    <name evidence="9" type="primary">KNAG0M01010</name>
    <name evidence="9" type="ordered locus">KNAG_0M01010</name>
</gene>
<keyword evidence="6" id="KW-0012">Acyltransferase</keyword>
<protein>
    <submittedName>
        <fullName evidence="9">Uncharacterized protein</fullName>
    </submittedName>
</protein>
<feature type="transmembrane region" description="Helical" evidence="8">
    <location>
        <begin position="97"/>
        <end position="118"/>
    </location>
</feature>
<dbReference type="PANTHER" id="PTHR13906:SF4">
    <property type="entry name" value="LYSOPHOSPHOLIPID ACYLTRANSFERASE 6"/>
    <property type="match status" value="1"/>
</dbReference>
<keyword evidence="5 8" id="KW-0472">Membrane</keyword>
<feature type="transmembrane region" description="Helical" evidence="8">
    <location>
        <begin position="52"/>
        <end position="85"/>
    </location>
</feature>
<dbReference type="STRING" id="1071383.J7SAQ8"/>
<evidence type="ECO:0000313" key="9">
    <source>
        <dbReference type="EMBL" id="CCK72954.1"/>
    </source>
</evidence>
<dbReference type="InterPro" id="IPR004299">
    <property type="entry name" value="MBOAT_fam"/>
</dbReference>
<dbReference type="GO" id="GO:0005783">
    <property type="term" value="C:endoplasmic reticulum"/>
    <property type="evidence" value="ECO:0007669"/>
    <property type="project" value="EnsemblFungi"/>
</dbReference>
<dbReference type="GO" id="GO:0036151">
    <property type="term" value="P:phosphatidylcholine acyl-chain remodeling"/>
    <property type="evidence" value="ECO:0007669"/>
    <property type="project" value="EnsemblFungi"/>
</dbReference>
<organism evidence="9 10">
    <name type="scientific">Huiozyma naganishii (strain ATCC MYA-139 / BCRC 22969 / CBS 8797 / KCTC 17520 / NBRC 10181 / NCYC 3082 / Yp74L-3)</name>
    <name type="common">Yeast</name>
    <name type="synonym">Kazachstania naganishii</name>
    <dbReference type="NCBI Taxonomy" id="1071383"/>
    <lineage>
        <taxon>Eukaryota</taxon>
        <taxon>Fungi</taxon>
        <taxon>Dikarya</taxon>
        <taxon>Ascomycota</taxon>
        <taxon>Saccharomycotina</taxon>
        <taxon>Saccharomycetes</taxon>
        <taxon>Saccharomycetales</taxon>
        <taxon>Saccharomycetaceae</taxon>
        <taxon>Huiozyma</taxon>
    </lineage>
</organism>
<dbReference type="GO" id="GO:0030258">
    <property type="term" value="P:lipid modification"/>
    <property type="evidence" value="ECO:0007669"/>
    <property type="project" value="TreeGrafter"/>
</dbReference>
<dbReference type="GO" id="GO:0090640">
    <property type="term" value="P:phosphatidylcholine biosynthesis from sn-glycero-3-phosphocholine"/>
    <property type="evidence" value="ECO:0007669"/>
    <property type="project" value="EnsemblFungi"/>
</dbReference>
<evidence type="ECO:0000256" key="3">
    <source>
        <dbReference type="ARBA" id="ARBA00022692"/>
    </source>
</evidence>
<dbReference type="RefSeq" id="XP_022467198.1">
    <property type="nucleotide sequence ID" value="XM_022610954.1"/>
</dbReference>
<evidence type="ECO:0000256" key="8">
    <source>
        <dbReference type="SAM" id="Phobius"/>
    </source>
</evidence>
<keyword evidence="10" id="KW-1185">Reference proteome</keyword>
<dbReference type="HOGENOM" id="CLU_011340_5_0_1"/>
<dbReference type="GO" id="GO:0047184">
    <property type="term" value="F:1-acylglycerophosphocholine O-acyltransferase activity"/>
    <property type="evidence" value="ECO:0007669"/>
    <property type="project" value="EnsemblFungi"/>
</dbReference>
<dbReference type="EMBL" id="HE978326">
    <property type="protein sequence ID" value="CCK72954.1"/>
    <property type="molecule type" value="Genomic_DNA"/>
</dbReference>
<dbReference type="GO" id="GO:0071618">
    <property type="term" value="F:lysophosphatidylethanolamine acyltransferase activity"/>
    <property type="evidence" value="ECO:0007669"/>
    <property type="project" value="EnsemblFungi"/>
</dbReference>
<dbReference type="AlphaFoldDB" id="J7SAQ8"/>
<reference evidence="9 10" key="1">
    <citation type="journal article" date="2011" name="Proc. Natl. Acad. Sci. U.S.A.">
        <title>Evolutionary erosion of yeast sex chromosomes by mating-type switching accidents.</title>
        <authorList>
            <person name="Gordon J.L."/>
            <person name="Armisen D."/>
            <person name="Proux-Wera E."/>
            <person name="Oheigeartaigh S.S."/>
            <person name="Byrne K.P."/>
            <person name="Wolfe K.H."/>
        </authorList>
    </citation>
    <scope>NUCLEOTIDE SEQUENCE [LARGE SCALE GENOMIC DNA]</scope>
    <source>
        <strain evidence="10">ATCC MYA-139 / BCRC 22969 / CBS 8797 / CCRC 22969 / KCTC 17520 / NBRC 10181 / NCYC 3082</strain>
    </source>
</reference>
<accession>J7SAQ8</accession>